<dbReference type="PRINTS" id="PR00344">
    <property type="entry name" value="BCTRLSENSOR"/>
</dbReference>
<dbReference type="InterPro" id="IPR005467">
    <property type="entry name" value="His_kinase_dom"/>
</dbReference>
<comment type="subcellular location">
    <subcellularLocation>
        <location evidence="3">Cytoplasm</location>
    </subcellularLocation>
</comment>
<evidence type="ECO:0000313" key="23">
    <source>
        <dbReference type="Proteomes" id="UP000005317"/>
    </source>
</evidence>
<accession>A0A656HFZ7</accession>
<dbReference type="GO" id="GO:0051539">
    <property type="term" value="F:4 iron, 4 sulfur cluster binding"/>
    <property type="evidence" value="ECO:0007669"/>
    <property type="project" value="UniProtKB-KW"/>
</dbReference>
<evidence type="ECO:0000256" key="14">
    <source>
        <dbReference type="ARBA" id="ARBA00023004"/>
    </source>
</evidence>
<dbReference type="Gene3D" id="1.20.5.1930">
    <property type="match status" value="1"/>
</dbReference>
<keyword evidence="9" id="KW-0808">Transferase</keyword>
<comment type="cofactor">
    <cofactor evidence="2">
        <name>[4Fe-4S] cluster</name>
        <dbReference type="ChEBI" id="CHEBI:49883"/>
    </cofactor>
</comment>
<keyword evidence="23" id="KW-1185">Reference proteome</keyword>
<keyword evidence="20" id="KW-0812">Transmembrane</keyword>
<dbReference type="EC" id="2.7.13.3" evidence="4"/>
<keyword evidence="6" id="KW-0004">4Fe-4S</keyword>
<comment type="catalytic activity">
    <reaction evidence="1">
        <text>ATP + protein L-histidine = ADP + protein N-phospho-L-histidine.</text>
        <dbReference type="EC" id="2.7.13.3"/>
    </reaction>
</comment>
<dbReference type="CDD" id="cd16917">
    <property type="entry name" value="HATPase_UhpB-NarQ-NarX-like"/>
    <property type="match status" value="1"/>
</dbReference>
<evidence type="ECO:0000256" key="1">
    <source>
        <dbReference type="ARBA" id="ARBA00000085"/>
    </source>
</evidence>
<protein>
    <recommendedName>
        <fullName evidence="5">Oxygen sensor histidine kinase NreB</fullName>
        <ecNumber evidence="4">2.7.13.3</ecNumber>
    </recommendedName>
    <alternativeName>
        <fullName evidence="18">Nitrogen regulation protein B</fullName>
    </alternativeName>
</protein>
<keyword evidence="10" id="KW-0479">Metal-binding</keyword>
<dbReference type="SUPFAM" id="SSF55874">
    <property type="entry name" value="ATPase domain of HSP90 chaperone/DNA topoisomerase II/histidine kinase"/>
    <property type="match status" value="1"/>
</dbReference>
<keyword evidence="7" id="KW-0963">Cytoplasm</keyword>
<dbReference type="PANTHER" id="PTHR24421:SF10">
    <property type="entry name" value="NITRATE_NITRITE SENSOR PROTEIN NARQ"/>
    <property type="match status" value="1"/>
</dbReference>
<reference evidence="23" key="1">
    <citation type="journal article" date="2011" name="Stand. Genomic Sci.">
        <title>Genome sequence of the filamentous, gliding Thiothrix nivea neotype strain (JP2(T)).</title>
        <authorList>
            <person name="Lapidus A."/>
            <person name="Nolan M."/>
            <person name="Lucas S."/>
            <person name="Glavina Del Rio T."/>
            <person name="Tice H."/>
            <person name="Cheng J.F."/>
            <person name="Tapia R."/>
            <person name="Han C."/>
            <person name="Goodwin L."/>
            <person name="Pitluck S."/>
            <person name="Liolios K."/>
            <person name="Pagani I."/>
            <person name="Ivanova N."/>
            <person name="Huntemann M."/>
            <person name="Mavromatis K."/>
            <person name="Mikhailova N."/>
            <person name="Pati A."/>
            <person name="Chen A."/>
            <person name="Palaniappan K."/>
            <person name="Land M."/>
            <person name="Brambilla E.M."/>
            <person name="Rohde M."/>
            <person name="Abt B."/>
            <person name="Verbarg S."/>
            <person name="Goker M."/>
            <person name="Bristow J."/>
            <person name="Eisen J.A."/>
            <person name="Markowitz V."/>
            <person name="Hugenholtz P."/>
            <person name="Kyrpides N.C."/>
            <person name="Klenk H.P."/>
            <person name="Woyke T."/>
        </authorList>
    </citation>
    <scope>NUCLEOTIDE SEQUENCE [LARGE SCALE GENOMIC DNA]</scope>
    <source>
        <strain evidence="23">ATCC 35100 / DSM 5205 / JP2</strain>
    </source>
</reference>
<dbReference type="SMART" id="SM00387">
    <property type="entry name" value="HATPase_c"/>
    <property type="match status" value="1"/>
</dbReference>
<keyword evidence="20" id="KW-0472">Membrane</keyword>
<dbReference type="GO" id="GO:0016020">
    <property type="term" value="C:membrane"/>
    <property type="evidence" value="ECO:0007669"/>
    <property type="project" value="InterPro"/>
</dbReference>
<dbReference type="Pfam" id="PF02518">
    <property type="entry name" value="HATPase_c"/>
    <property type="match status" value="1"/>
</dbReference>
<dbReference type="GO" id="GO:0046872">
    <property type="term" value="F:metal ion binding"/>
    <property type="evidence" value="ECO:0007669"/>
    <property type="project" value="UniProtKB-KW"/>
</dbReference>
<dbReference type="Gene3D" id="3.30.565.10">
    <property type="entry name" value="Histidine kinase-like ATPase, C-terminal domain"/>
    <property type="match status" value="1"/>
</dbReference>
<dbReference type="GO" id="GO:0046983">
    <property type="term" value="F:protein dimerization activity"/>
    <property type="evidence" value="ECO:0007669"/>
    <property type="project" value="InterPro"/>
</dbReference>
<evidence type="ECO:0000256" key="10">
    <source>
        <dbReference type="ARBA" id="ARBA00022723"/>
    </source>
</evidence>
<dbReference type="InterPro" id="IPR050482">
    <property type="entry name" value="Sensor_HK_TwoCompSys"/>
</dbReference>
<dbReference type="InterPro" id="IPR004358">
    <property type="entry name" value="Sig_transdc_His_kin-like_C"/>
</dbReference>
<feature type="transmembrane region" description="Helical" evidence="20">
    <location>
        <begin position="317"/>
        <end position="340"/>
    </location>
</feature>
<sequence precursor="true">MSKQLGIKTVIAGIAVSVTMLAAMPEGRAEGVVLTFGYSSDGSPVSYKKRSLLGFCGRVYDYLAEKSQQDPGYRLVSEPITRADWRFDKFPRDLNKQPGILCGPSSGTQSRVEGLEPEDGAFKGEFTQIFFTTNAKVLIRKEKVSALYAGEPVRIGVLDSKIQDKETNPQTNCNRPLKSVGSTVTTTSVSGLFPHARMLGVVNRDEAVECLKETVDKGLDAYAGDGVVLGDMRSEDLKEIRDSFSIEPPLGSFLREDYVLAVYNAPGLAERLNEWLNSEPGVQARAELESKRDGNFLTQSLSDLLVWANRSDHLPQFYISLLLTALLLAGVGALGAWLLLRRRGGWLAGQGGNSLFSPLEQDERRHFSRELHDNVLQMLAAARRRIELAQKQIARSDGAYEDNLNVSMATLGETIDEVRRISHEMRNEMEDALDALLRDFEERNGIQVNKICSVRLQDLPERTSLMLYRVTQEALMNIERHAQASEVEVRLHKNSKQVRMEIRDNGKGFNPDQLPPQKGIGLNNMAERVELLGGKLRIDSAPGRGALVWATVPLA</sequence>
<dbReference type="PROSITE" id="PS50109">
    <property type="entry name" value="HIS_KIN"/>
    <property type="match status" value="1"/>
</dbReference>
<evidence type="ECO:0000313" key="22">
    <source>
        <dbReference type="EMBL" id="EIJ34416.1"/>
    </source>
</evidence>
<evidence type="ECO:0000256" key="6">
    <source>
        <dbReference type="ARBA" id="ARBA00022485"/>
    </source>
</evidence>
<dbReference type="Pfam" id="PF07730">
    <property type="entry name" value="HisKA_3"/>
    <property type="match status" value="1"/>
</dbReference>
<evidence type="ECO:0000256" key="7">
    <source>
        <dbReference type="ARBA" id="ARBA00022490"/>
    </source>
</evidence>
<keyword evidence="15" id="KW-0902">Two-component regulatory system</keyword>
<feature type="domain" description="Histidine kinase" evidence="21">
    <location>
        <begin position="467"/>
        <end position="555"/>
    </location>
</feature>
<dbReference type="PANTHER" id="PTHR24421">
    <property type="entry name" value="NITRATE/NITRITE SENSOR PROTEIN NARX-RELATED"/>
    <property type="match status" value="1"/>
</dbReference>
<evidence type="ECO:0000256" key="8">
    <source>
        <dbReference type="ARBA" id="ARBA00022553"/>
    </source>
</evidence>
<evidence type="ECO:0000256" key="18">
    <source>
        <dbReference type="ARBA" id="ARBA00030800"/>
    </source>
</evidence>
<dbReference type="InterPro" id="IPR036890">
    <property type="entry name" value="HATPase_C_sf"/>
</dbReference>
<keyword evidence="8" id="KW-0597">Phosphoprotein</keyword>
<evidence type="ECO:0000256" key="2">
    <source>
        <dbReference type="ARBA" id="ARBA00001966"/>
    </source>
</evidence>
<evidence type="ECO:0000256" key="3">
    <source>
        <dbReference type="ARBA" id="ARBA00004496"/>
    </source>
</evidence>
<dbReference type="InterPro" id="IPR003594">
    <property type="entry name" value="HATPase_dom"/>
</dbReference>
<evidence type="ECO:0000256" key="11">
    <source>
        <dbReference type="ARBA" id="ARBA00022741"/>
    </source>
</evidence>
<keyword evidence="12 22" id="KW-0418">Kinase</keyword>
<evidence type="ECO:0000259" key="21">
    <source>
        <dbReference type="PROSITE" id="PS50109"/>
    </source>
</evidence>
<name>A0A656HFZ7_THINJ</name>
<dbReference type="Proteomes" id="UP000005317">
    <property type="component" value="Unassembled WGS sequence"/>
</dbReference>
<evidence type="ECO:0000256" key="16">
    <source>
        <dbReference type="ARBA" id="ARBA00023014"/>
    </source>
</evidence>
<evidence type="ECO:0000256" key="20">
    <source>
        <dbReference type="SAM" id="Phobius"/>
    </source>
</evidence>
<keyword evidence="16" id="KW-0411">Iron-sulfur</keyword>
<evidence type="ECO:0000256" key="5">
    <source>
        <dbReference type="ARBA" id="ARBA00017322"/>
    </source>
</evidence>
<dbReference type="InterPro" id="IPR011712">
    <property type="entry name" value="Sig_transdc_His_kin_sub3_dim/P"/>
</dbReference>
<evidence type="ECO:0000256" key="9">
    <source>
        <dbReference type="ARBA" id="ARBA00022679"/>
    </source>
</evidence>
<gene>
    <name evidence="22" type="ORF">Thini_1835</name>
</gene>
<comment type="function">
    <text evidence="17">Member of the two-component regulatory system NreB/NreC involved in the control of dissimilatory nitrate/nitrite reduction in response to oxygen. NreB functions as a direct oxygen sensor histidine kinase which is autophosphorylated, in the absence of oxygen, probably at the conserved histidine residue, and transfers its phosphate group probably to a conserved aspartate residue of NreC. NreB/NreC activates the expression of the nitrate (narGHJI) and nitrite (nir) reductase operons, as well as the putative nitrate transporter gene narT.</text>
</comment>
<organism evidence="22 23">
    <name type="scientific">Thiothrix nivea (strain ATCC 35100 / DSM 5205 / JP2)</name>
    <dbReference type="NCBI Taxonomy" id="870187"/>
    <lineage>
        <taxon>Bacteria</taxon>
        <taxon>Pseudomonadati</taxon>
        <taxon>Pseudomonadota</taxon>
        <taxon>Gammaproteobacteria</taxon>
        <taxon>Thiotrichales</taxon>
        <taxon>Thiotrichaceae</taxon>
        <taxon>Thiothrix</taxon>
    </lineage>
</organism>
<evidence type="ECO:0000256" key="19">
    <source>
        <dbReference type="SAM" id="Coils"/>
    </source>
</evidence>
<keyword evidence="19" id="KW-0175">Coiled coil</keyword>
<evidence type="ECO:0000256" key="17">
    <source>
        <dbReference type="ARBA" id="ARBA00024827"/>
    </source>
</evidence>
<dbReference type="EMBL" id="JH651384">
    <property type="protein sequence ID" value="EIJ34416.1"/>
    <property type="molecule type" value="Genomic_DNA"/>
</dbReference>
<feature type="coiled-coil region" evidence="19">
    <location>
        <begin position="372"/>
        <end position="435"/>
    </location>
</feature>
<proteinExistence type="predicted"/>
<keyword evidence="14" id="KW-0408">Iron</keyword>
<dbReference type="OrthoDB" id="9811306at2"/>
<evidence type="ECO:0000256" key="13">
    <source>
        <dbReference type="ARBA" id="ARBA00022840"/>
    </source>
</evidence>
<dbReference type="GO" id="GO:0000155">
    <property type="term" value="F:phosphorelay sensor kinase activity"/>
    <property type="evidence" value="ECO:0007669"/>
    <property type="project" value="InterPro"/>
</dbReference>
<evidence type="ECO:0000256" key="4">
    <source>
        <dbReference type="ARBA" id="ARBA00012438"/>
    </source>
</evidence>
<keyword evidence="13" id="KW-0067">ATP-binding</keyword>
<dbReference type="GO" id="GO:0005737">
    <property type="term" value="C:cytoplasm"/>
    <property type="evidence" value="ECO:0007669"/>
    <property type="project" value="UniProtKB-SubCell"/>
</dbReference>
<evidence type="ECO:0000256" key="12">
    <source>
        <dbReference type="ARBA" id="ARBA00022777"/>
    </source>
</evidence>
<dbReference type="GO" id="GO:0005524">
    <property type="term" value="F:ATP binding"/>
    <property type="evidence" value="ECO:0007669"/>
    <property type="project" value="UniProtKB-KW"/>
</dbReference>
<evidence type="ECO:0000256" key="15">
    <source>
        <dbReference type="ARBA" id="ARBA00023012"/>
    </source>
</evidence>
<dbReference type="AlphaFoldDB" id="A0A656HFZ7"/>
<keyword evidence="11" id="KW-0547">Nucleotide-binding</keyword>
<keyword evidence="20" id="KW-1133">Transmembrane helix</keyword>